<dbReference type="EMBL" id="JAPDDR010000005">
    <property type="protein sequence ID" value="MCW1914150.1"/>
    <property type="molecule type" value="Genomic_DNA"/>
</dbReference>
<evidence type="ECO:0000313" key="4">
    <source>
        <dbReference type="EMBL" id="MCW1914150.1"/>
    </source>
</evidence>
<dbReference type="RefSeq" id="WP_264513656.1">
    <property type="nucleotide sequence ID" value="NZ_JAPDDR010000005.1"/>
</dbReference>
<proteinExistence type="predicted"/>
<evidence type="ECO:0000256" key="1">
    <source>
        <dbReference type="SAM" id="MobiDB-lite"/>
    </source>
</evidence>
<keyword evidence="5" id="KW-1185">Reference proteome</keyword>
<sequence>MKLLLPLTLLSLGTACAQGPLTPPNTTGPEVGPTAPLDGSGNPQPAMKTLHQVEPRIPLAGGTIAHVISQPGSYYLTANISQSGTSNGITVNAQNVTLDLNGFAIIGNGTGFSICGILVTANHFTVMNGSLRGWSGFGLQANGESNRVENIRSHDNPGSGMYTGKNAWIHGCQFRNNTASGMGAGDNSVVRNCNAVGNGFKSIVLGANCLAEACITSGGFSGIEMGDGGTVRFCSAAGADAIGIATEDNGTVSDCSVEGSTGTGFGLRTMHGSKVERCRVTGSTVSNGIGTGNSSIVTDCLVKSCSGTFGIKTGTDCMVTGCQVSENSSTVNESGGISVLENSSVIDCNVSRQTNTGGLPTERMGAGIIAANMVTIRGCTTYRNHGAGIVVGSLCSVIGNTCNENGPSTGNGPGIFSASFNNRIEGNTLQFNDTGIRLTSFPNVVIRNVSRNNGWTIAAGNRVAPMVTMAATAAAISGTSGGLALGTTDPNANLMY</sequence>
<dbReference type="PROSITE" id="PS51257">
    <property type="entry name" value="PROKAR_LIPOPROTEIN"/>
    <property type="match status" value="1"/>
</dbReference>
<feature type="domain" description="Right handed beta helix" evidence="3">
    <location>
        <begin position="217"/>
        <end position="347"/>
    </location>
</feature>
<name>A0ABT3G4L6_9BACT</name>
<organism evidence="4 5">
    <name type="scientific">Luteolibacter rhizosphaerae</name>
    <dbReference type="NCBI Taxonomy" id="2989719"/>
    <lineage>
        <taxon>Bacteria</taxon>
        <taxon>Pseudomonadati</taxon>
        <taxon>Verrucomicrobiota</taxon>
        <taxon>Verrucomicrobiia</taxon>
        <taxon>Verrucomicrobiales</taxon>
        <taxon>Verrucomicrobiaceae</taxon>
        <taxon>Luteolibacter</taxon>
    </lineage>
</organism>
<protein>
    <submittedName>
        <fullName evidence="4">Right-handed parallel beta-helix repeat-containing protein</fullName>
    </submittedName>
</protein>
<dbReference type="SUPFAM" id="SSF51126">
    <property type="entry name" value="Pectin lyase-like"/>
    <property type="match status" value="2"/>
</dbReference>
<dbReference type="InterPro" id="IPR011050">
    <property type="entry name" value="Pectin_lyase_fold/virulence"/>
</dbReference>
<feature type="signal peptide" evidence="2">
    <location>
        <begin position="1"/>
        <end position="17"/>
    </location>
</feature>
<dbReference type="SMART" id="SM00710">
    <property type="entry name" value="PbH1"/>
    <property type="match status" value="7"/>
</dbReference>
<evidence type="ECO:0000256" key="2">
    <source>
        <dbReference type="SAM" id="SignalP"/>
    </source>
</evidence>
<evidence type="ECO:0000259" key="3">
    <source>
        <dbReference type="Pfam" id="PF13229"/>
    </source>
</evidence>
<dbReference type="InterPro" id="IPR039448">
    <property type="entry name" value="Beta_helix"/>
</dbReference>
<gene>
    <name evidence="4" type="ORF">OJ996_11220</name>
</gene>
<feature type="chain" id="PRO_5045052938" evidence="2">
    <location>
        <begin position="18"/>
        <end position="496"/>
    </location>
</feature>
<reference evidence="4" key="1">
    <citation type="submission" date="2022-10" db="EMBL/GenBank/DDBJ databases">
        <title>Luteolibacter sp. GHJ8, whole genome shotgun sequencing project.</title>
        <authorList>
            <person name="Zhao G."/>
            <person name="Shen L."/>
        </authorList>
    </citation>
    <scope>NUCLEOTIDE SEQUENCE</scope>
    <source>
        <strain evidence="4">GHJ8</strain>
    </source>
</reference>
<dbReference type="Proteomes" id="UP001165653">
    <property type="component" value="Unassembled WGS sequence"/>
</dbReference>
<dbReference type="InterPro" id="IPR012334">
    <property type="entry name" value="Pectin_lyas_fold"/>
</dbReference>
<evidence type="ECO:0000313" key="5">
    <source>
        <dbReference type="Proteomes" id="UP001165653"/>
    </source>
</evidence>
<dbReference type="InterPro" id="IPR006626">
    <property type="entry name" value="PbH1"/>
</dbReference>
<comment type="caution">
    <text evidence="4">The sequence shown here is derived from an EMBL/GenBank/DDBJ whole genome shotgun (WGS) entry which is preliminary data.</text>
</comment>
<accession>A0ABT3G4L6</accession>
<dbReference type="Gene3D" id="2.160.20.10">
    <property type="entry name" value="Single-stranded right-handed beta-helix, Pectin lyase-like"/>
    <property type="match status" value="1"/>
</dbReference>
<feature type="region of interest" description="Disordered" evidence="1">
    <location>
        <begin position="20"/>
        <end position="41"/>
    </location>
</feature>
<keyword evidence="2" id="KW-0732">Signal</keyword>
<dbReference type="Pfam" id="PF13229">
    <property type="entry name" value="Beta_helix"/>
    <property type="match status" value="1"/>
</dbReference>